<proteinExistence type="predicted"/>
<keyword evidence="1" id="KW-1133">Transmembrane helix</keyword>
<name>A0A8F9TTV5_9BACT</name>
<dbReference type="EMBL" id="CP080507">
    <property type="protein sequence ID" value="QYM79169.1"/>
    <property type="molecule type" value="Genomic_DNA"/>
</dbReference>
<evidence type="ECO:0000313" key="3">
    <source>
        <dbReference type="Proteomes" id="UP000825051"/>
    </source>
</evidence>
<dbReference type="Proteomes" id="UP000825051">
    <property type="component" value="Chromosome"/>
</dbReference>
<accession>A0A8F9TTV5</accession>
<sequence length="107" mass="11169">MNKLVSFSAVSALAAAPAAILVPMFSGEPTWLLAGESFVAMFAAAALIFGFCADYATERRPLEAPPRAAAPLRRRNAYTFRRGAEVAQLAAPASSPLGRRALASMAG</sequence>
<evidence type="ECO:0000256" key="1">
    <source>
        <dbReference type="SAM" id="Phobius"/>
    </source>
</evidence>
<protein>
    <submittedName>
        <fullName evidence="2">Uncharacterized protein</fullName>
    </submittedName>
</protein>
<gene>
    <name evidence="2" type="ORF">K0B96_00710</name>
</gene>
<reference evidence="2" key="1">
    <citation type="submission" date="2021-08" db="EMBL/GenBank/DDBJ databases">
        <title>Genome of a novel bacterium of the phylum Verrucomicrobia, Oleiharenicola sp. KSB-15.</title>
        <authorList>
            <person name="Chung J.-H."/>
            <person name="Ahn J.-H."/>
            <person name="Yoon Y."/>
            <person name="Kim D.-Y."/>
            <person name="An S.-H."/>
            <person name="Park I."/>
            <person name="Yeon J."/>
        </authorList>
    </citation>
    <scope>NUCLEOTIDE SEQUENCE</scope>
    <source>
        <strain evidence="2">KSB-15</strain>
    </source>
</reference>
<keyword evidence="1" id="KW-0472">Membrane</keyword>
<dbReference type="KEGG" id="ole:K0B96_00710"/>
<keyword evidence="3" id="KW-1185">Reference proteome</keyword>
<evidence type="ECO:0000313" key="2">
    <source>
        <dbReference type="EMBL" id="QYM79169.1"/>
    </source>
</evidence>
<dbReference type="RefSeq" id="WP_220162683.1">
    <property type="nucleotide sequence ID" value="NZ_CP080507.1"/>
</dbReference>
<feature type="transmembrane region" description="Helical" evidence="1">
    <location>
        <begin position="37"/>
        <end position="57"/>
    </location>
</feature>
<dbReference type="AlphaFoldDB" id="A0A8F9TTV5"/>
<keyword evidence="1" id="KW-0812">Transmembrane</keyword>
<organism evidence="2 3">
    <name type="scientific">Horticoccus luteus</name>
    <dbReference type="NCBI Taxonomy" id="2862869"/>
    <lineage>
        <taxon>Bacteria</taxon>
        <taxon>Pseudomonadati</taxon>
        <taxon>Verrucomicrobiota</taxon>
        <taxon>Opitutia</taxon>
        <taxon>Opitutales</taxon>
        <taxon>Opitutaceae</taxon>
        <taxon>Horticoccus</taxon>
    </lineage>
</organism>